<gene>
    <name evidence="3" type="ORF">GCK32_005353</name>
</gene>
<evidence type="ECO:0000259" key="1">
    <source>
        <dbReference type="PROSITE" id="PS50055"/>
    </source>
</evidence>
<keyword evidence="4" id="KW-1185">Reference proteome</keyword>
<dbReference type="Gene3D" id="3.90.190.10">
    <property type="entry name" value="Protein tyrosine phosphatase superfamily"/>
    <property type="match status" value="1"/>
</dbReference>
<dbReference type="AlphaFoldDB" id="A0AAN8J135"/>
<dbReference type="InterPro" id="IPR029021">
    <property type="entry name" value="Prot-tyrosine_phosphatase-like"/>
</dbReference>
<dbReference type="Proteomes" id="UP001331761">
    <property type="component" value="Unassembled WGS sequence"/>
</dbReference>
<evidence type="ECO:0000313" key="4">
    <source>
        <dbReference type="Proteomes" id="UP001331761"/>
    </source>
</evidence>
<accession>A0AAN8J135</accession>
<dbReference type="PROSITE" id="PS50055">
    <property type="entry name" value="TYR_PHOSPHATASE_PTP"/>
    <property type="match status" value="1"/>
</dbReference>
<proteinExistence type="predicted"/>
<dbReference type="SMART" id="SM00194">
    <property type="entry name" value="PTPc"/>
    <property type="match status" value="1"/>
</dbReference>
<dbReference type="SMART" id="SM00404">
    <property type="entry name" value="PTPc_motif"/>
    <property type="match status" value="1"/>
</dbReference>
<dbReference type="EMBL" id="WIXE01015468">
    <property type="protein sequence ID" value="KAK5973444.1"/>
    <property type="molecule type" value="Genomic_DNA"/>
</dbReference>
<dbReference type="PANTHER" id="PTHR46163">
    <property type="entry name" value="TYROSINE-PROTEIN PHOSPHATASE-RELATED"/>
    <property type="match status" value="1"/>
</dbReference>
<dbReference type="InterPro" id="IPR000387">
    <property type="entry name" value="Tyr_Pase_dom"/>
</dbReference>
<evidence type="ECO:0000259" key="2">
    <source>
        <dbReference type="PROSITE" id="PS50056"/>
    </source>
</evidence>
<name>A0AAN8J135_TRICO</name>
<dbReference type="PANTHER" id="PTHR46163:SF24">
    <property type="entry name" value="PROTEIN-TYROSINE PHOSPHATASE CATALYTIC DOMAIN-CONTAINING PROTEIN-RELATED"/>
    <property type="match status" value="1"/>
</dbReference>
<dbReference type="PROSITE" id="PS50056">
    <property type="entry name" value="TYR_PHOSPHATASE_2"/>
    <property type="match status" value="1"/>
</dbReference>
<feature type="domain" description="Tyrosine-protein phosphatase" evidence="1">
    <location>
        <begin position="1"/>
        <end position="192"/>
    </location>
</feature>
<feature type="non-terminal residue" evidence="3">
    <location>
        <position position="1"/>
    </location>
</feature>
<dbReference type="InterPro" id="IPR003595">
    <property type="entry name" value="Tyr_Pase_cat"/>
</dbReference>
<sequence length="217" mass="24349">APMSNTLTEWYRMIWQLRIAIIVCLVDPENKSACERYFKTSEGATLKIKRRFHVRTVSVREEDGGIQNYELRLTNKLSPEKHRTLYVIAMPTKVDDPVDPRKQLKLVAETWATETATTSLADDLQPPPILVHGCNGVSRTAAFVATSMLCKSLQLTGEMSPLEVWARLNSARHNAAKERIHFLSSIECALLYAVDNGLLQPSNPQLAQVIKVGFQTS</sequence>
<dbReference type="SUPFAM" id="SSF52799">
    <property type="entry name" value="(Phosphotyrosine protein) phosphatases II"/>
    <property type="match status" value="1"/>
</dbReference>
<evidence type="ECO:0000313" key="3">
    <source>
        <dbReference type="EMBL" id="KAK5973444.1"/>
    </source>
</evidence>
<organism evidence="3 4">
    <name type="scientific">Trichostrongylus colubriformis</name>
    <name type="common">Black scour worm</name>
    <dbReference type="NCBI Taxonomy" id="6319"/>
    <lineage>
        <taxon>Eukaryota</taxon>
        <taxon>Metazoa</taxon>
        <taxon>Ecdysozoa</taxon>
        <taxon>Nematoda</taxon>
        <taxon>Chromadorea</taxon>
        <taxon>Rhabditida</taxon>
        <taxon>Rhabditina</taxon>
        <taxon>Rhabditomorpha</taxon>
        <taxon>Strongyloidea</taxon>
        <taxon>Trichostrongylidae</taxon>
        <taxon>Trichostrongylus</taxon>
    </lineage>
</organism>
<reference evidence="3 4" key="1">
    <citation type="submission" date="2019-10" db="EMBL/GenBank/DDBJ databases">
        <title>Assembly and Annotation for the nematode Trichostrongylus colubriformis.</title>
        <authorList>
            <person name="Martin J."/>
        </authorList>
    </citation>
    <scope>NUCLEOTIDE SEQUENCE [LARGE SCALE GENOMIC DNA]</scope>
    <source>
        <strain evidence="3">G859</strain>
        <tissue evidence="3">Whole worm</tissue>
    </source>
</reference>
<protein>
    <submittedName>
        <fullName evidence="3">Tyrosine-protein phosphatase domain-containing protein</fullName>
    </submittedName>
</protein>
<comment type="caution">
    <text evidence="3">The sequence shown here is derived from an EMBL/GenBank/DDBJ whole genome shotgun (WGS) entry which is preliminary data.</text>
</comment>
<dbReference type="GO" id="GO:0004725">
    <property type="term" value="F:protein tyrosine phosphatase activity"/>
    <property type="evidence" value="ECO:0007669"/>
    <property type="project" value="InterPro"/>
</dbReference>
<feature type="domain" description="Tyrosine specific protein phosphatases" evidence="2">
    <location>
        <begin position="127"/>
        <end position="183"/>
    </location>
</feature>
<dbReference type="Pfam" id="PF00102">
    <property type="entry name" value="Y_phosphatase"/>
    <property type="match status" value="1"/>
</dbReference>
<dbReference type="InterPro" id="IPR000242">
    <property type="entry name" value="PTP_cat"/>
</dbReference>
<dbReference type="InterPro" id="IPR052782">
    <property type="entry name" value="Oocyte-zygote_transition_reg"/>
</dbReference>